<keyword evidence="2" id="KW-0560">Oxidoreductase</keyword>
<dbReference type="HOGENOM" id="CLU_019554_0_0_9"/>
<dbReference type="PROSITE" id="PS51387">
    <property type="entry name" value="FAD_PCMH"/>
    <property type="match status" value="1"/>
</dbReference>
<evidence type="ECO:0000256" key="2">
    <source>
        <dbReference type="ARBA" id="ARBA00023002"/>
    </source>
</evidence>
<sequence length="797" mass="84514">MKMKDFKLINAASLEEAVSGLQQSGAVAKAGGTDLLGAMKKNILPHYPKVVVNIDSIQGLDYIKEEDGMLKIGALAKLAEVAENSVVKEKYTALAEAAKKTASPNLRNMGTIGGNICQYNRCWYLRASGNYFDCLRKGGSTCYAISGDNRFHSIFGGIRIEGGLPCADDCPSGIAIPDYLGKVKAGDMAGAAAILLESNPLPAMTGRVCPHFCEDHCNRGDLDEAVSIRDLERKVGDYILEHASELIKAPEKESGKKAAVIGAGPAGLAAAFYLRLMGHSVTIIDAKEEAGGMLTYAIPAYRLPKEIVKKQVNALKATGIEFNMGVRIGQDIQLDKLMADYDAVFVACGAWKEKPTGIKGEELLLSGLNFLNDVAGGMSKLPKPEKTIVCADRGGCSLIGGVQHVAVLGGGNTAIDVARTLQRMGAVPVIVYRRTIEEMPAIKHDIEKAIEEGIEIRFLTQPVEAAQKGAKVVLTCSKMELGEPDASGRRRPVAVLNSEFNLEFDAVITAFGEDADTSFVPSKYLDGKWLKADGAYVGDNLFSGGDYLSGPSTVTQAMASGKKAAKAINAYLGGEEQECGCTSECSGLLDLSNPCMEQACRAVAPEMAVAERIKNLTGEDVASLDDAAFGTEANRCLNCGCVAVNCSDTAPALIALDAQIITTKRTIPADKFWSSKAPGSTILENDELVTEIRIPVAVAGSKSAFLKLATRATIDFPIVNCAVVISGKDARVCLNAVHPNPYRACKAEDLIKGKVIDEALAEAAGEAAVSDAIAMPNNAYKIQMAKVIVKRTILACK</sequence>
<dbReference type="Gene3D" id="3.30.43.10">
    <property type="entry name" value="Uridine Diphospho-n-acetylenolpyruvylglucosamine Reductase, domain 2"/>
    <property type="match status" value="1"/>
</dbReference>
<evidence type="ECO:0000313" key="5">
    <source>
        <dbReference type="Proteomes" id="UP000001946"/>
    </source>
</evidence>
<dbReference type="Pfam" id="PF00941">
    <property type="entry name" value="FAD_binding_5"/>
    <property type="match status" value="2"/>
</dbReference>
<dbReference type="GO" id="GO:0051536">
    <property type="term" value="F:iron-sulfur cluster binding"/>
    <property type="evidence" value="ECO:0007669"/>
    <property type="project" value="InterPro"/>
</dbReference>
<dbReference type="InterPro" id="IPR016169">
    <property type="entry name" value="FAD-bd_PCMH_sub2"/>
</dbReference>
<dbReference type="PANTHER" id="PTHR42783">
    <property type="entry name" value="GLUTAMATE SYNTHASE [NADPH] SMALL CHAIN"/>
    <property type="match status" value="1"/>
</dbReference>
<dbReference type="InterPro" id="IPR036683">
    <property type="entry name" value="CO_DH_flav_C_dom_sf"/>
</dbReference>
<gene>
    <name evidence="4" type="ordered locus">DSY0866</name>
</gene>
<dbReference type="SUPFAM" id="SSF56176">
    <property type="entry name" value="FAD-binding/transporter-associated domain-like"/>
    <property type="match status" value="2"/>
</dbReference>
<dbReference type="InterPro" id="IPR028261">
    <property type="entry name" value="DPD_II"/>
</dbReference>
<dbReference type="Pfam" id="PF03450">
    <property type="entry name" value="CO_deh_flav_C"/>
    <property type="match status" value="1"/>
</dbReference>
<evidence type="ECO:0000259" key="3">
    <source>
        <dbReference type="PROSITE" id="PS51387"/>
    </source>
</evidence>
<protein>
    <recommendedName>
        <fullName evidence="3">FAD-binding PCMH-type domain-containing protein</fullName>
    </recommendedName>
</protein>
<dbReference type="InterPro" id="IPR016166">
    <property type="entry name" value="FAD-bd_PCMH"/>
</dbReference>
<dbReference type="GO" id="GO:0071949">
    <property type="term" value="F:FAD binding"/>
    <property type="evidence" value="ECO:0007669"/>
    <property type="project" value="InterPro"/>
</dbReference>
<dbReference type="GO" id="GO:0016491">
    <property type="term" value="F:oxidoreductase activity"/>
    <property type="evidence" value="ECO:0007669"/>
    <property type="project" value="UniProtKB-KW"/>
</dbReference>
<dbReference type="InterPro" id="IPR002346">
    <property type="entry name" value="Mopterin_DH_FAD-bd"/>
</dbReference>
<dbReference type="Gene3D" id="3.30.390.50">
    <property type="entry name" value="CO dehydrogenase flavoprotein, C-terminal domain"/>
    <property type="match status" value="1"/>
</dbReference>
<keyword evidence="1" id="KW-0285">Flavoprotein</keyword>
<dbReference type="Pfam" id="PF07992">
    <property type="entry name" value="Pyr_redox_2"/>
    <property type="match status" value="1"/>
</dbReference>
<organism evidence="4 5">
    <name type="scientific">Desulfitobacterium hafniense (strain Y51)</name>
    <dbReference type="NCBI Taxonomy" id="138119"/>
    <lineage>
        <taxon>Bacteria</taxon>
        <taxon>Bacillati</taxon>
        <taxon>Bacillota</taxon>
        <taxon>Clostridia</taxon>
        <taxon>Eubacteriales</taxon>
        <taxon>Desulfitobacteriaceae</taxon>
        <taxon>Desulfitobacterium</taxon>
    </lineage>
</organism>
<dbReference type="InterPro" id="IPR009051">
    <property type="entry name" value="Helical_ferredxn"/>
</dbReference>
<reference evidence="4 5" key="1">
    <citation type="journal article" date="2006" name="J. Bacteriol.">
        <title>Complete genome sequence of the dehalorespiring bacterium Desulfitobacterium hafniense Y51 and comparison with Dehalococcoides ethenogenes 195.</title>
        <authorList>
            <person name="Nonaka H."/>
            <person name="Keresztes G."/>
            <person name="Shinoda Y."/>
            <person name="Ikenaga Y."/>
            <person name="Abe M."/>
            <person name="Naito K."/>
            <person name="Inatomi K."/>
            <person name="Furukawa K."/>
            <person name="Inui M."/>
            <person name="Yukawa H."/>
        </authorList>
    </citation>
    <scope>NUCLEOTIDE SEQUENCE [LARGE SCALE GENOMIC DNA]</scope>
    <source>
        <strain evidence="4 5">Y51</strain>
    </source>
</reference>
<dbReference type="PANTHER" id="PTHR42783:SF3">
    <property type="entry name" value="GLUTAMATE SYNTHASE [NADPH] SMALL CHAIN-RELATED"/>
    <property type="match status" value="1"/>
</dbReference>
<dbReference type="SUPFAM" id="SSF46548">
    <property type="entry name" value="alpha-helical ferredoxin"/>
    <property type="match status" value="1"/>
</dbReference>
<dbReference type="Gene3D" id="3.50.50.60">
    <property type="entry name" value="FAD/NAD(P)-binding domain"/>
    <property type="match status" value="2"/>
</dbReference>
<dbReference type="SUPFAM" id="SSF51971">
    <property type="entry name" value="Nucleotide-binding domain"/>
    <property type="match status" value="1"/>
</dbReference>
<dbReference type="KEGG" id="dsy:DSY0866"/>
<proteinExistence type="predicted"/>
<dbReference type="InterPro" id="IPR023753">
    <property type="entry name" value="FAD/NAD-binding_dom"/>
</dbReference>
<dbReference type="SMART" id="SM01092">
    <property type="entry name" value="CO_deh_flav_C"/>
    <property type="match status" value="1"/>
</dbReference>
<dbReference type="STRING" id="138119.DSY0866"/>
<evidence type="ECO:0000313" key="4">
    <source>
        <dbReference type="EMBL" id="BAE82655.1"/>
    </source>
</evidence>
<dbReference type="EMBL" id="AP008230">
    <property type="protein sequence ID" value="BAE82655.1"/>
    <property type="molecule type" value="Genomic_DNA"/>
</dbReference>
<dbReference type="Gene3D" id="3.30.465.10">
    <property type="match status" value="2"/>
</dbReference>
<dbReference type="AlphaFoldDB" id="Q24Z87"/>
<dbReference type="Pfam" id="PF14691">
    <property type="entry name" value="Fer4_20"/>
    <property type="match status" value="1"/>
</dbReference>
<name>Q24Z87_DESHY</name>
<dbReference type="SUPFAM" id="SSF55447">
    <property type="entry name" value="CO dehydrogenase flavoprotein C-terminal domain-like"/>
    <property type="match status" value="1"/>
</dbReference>
<accession>Q24Z87</accession>
<keyword evidence="5" id="KW-1185">Reference proteome</keyword>
<dbReference type="Gene3D" id="1.10.1060.10">
    <property type="entry name" value="Alpha-helical ferredoxin"/>
    <property type="match status" value="1"/>
</dbReference>
<dbReference type="InterPro" id="IPR016167">
    <property type="entry name" value="FAD-bd_PCMH_sub1"/>
</dbReference>
<dbReference type="eggNOG" id="COG1319">
    <property type="taxonomic scope" value="Bacteria"/>
</dbReference>
<dbReference type="InterPro" id="IPR036318">
    <property type="entry name" value="FAD-bd_PCMH-like_sf"/>
</dbReference>
<dbReference type="PRINTS" id="PR00419">
    <property type="entry name" value="ADXRDTASE"/>
</dbReference>
<dbReference type="InterPro" id="IPR005107">
    <property type="entry name" value="CO_DH_flav_C"/>
</dbReference>
<dbReference type="Proteomes" id="UP000001946">
    <property type="component" value="Chromosome"/>
</dbReference>
<dbReference type="eggNOG" id="COG0493">
    <property type="taxonomic scope" value="Bacteria"/>
</dbReference>
<evidence type="ECO:0000256" key="1">
    <source>
        <dbReference type="ARBA" id="ARBA00022630"/>
    </source>
</evidence>
<dbReference type="InterPro" id="IPR036188">
    <property type="entry name" value="FAD/NAD-bd_sf"/>
</dbReference>
<feature type="domain" description="FAD-binding PCMH-type" evidence="3">
    <location>
        <begin position="1"/>
        <end position="201"/>
    </location>
</feature>